<dbReference type="InterPro" id="IPR038063">
    <property type="entry name" value="Transpep_catalytic_dom"/>
</dbReference>
<dbReference type="SUPFAM" id="SSF141523">
    <property type="entry name" value="L,D-transpeptidase catalytic domain-like"/>
    <property type="match status" value="1"/>
</dbReference>
<organism evidence="12 13">
    <name type="scientific">Rhodobacter viridis</name>
    <dbReference type="NCBI Taxonomy" id="1054202"/>
    <lineage>
        <taxon>Bacteria</taxon>
        <taxon>Pseudomonadati</taxon>
        <taxon>Pseudomonadota</taxon>
        <taxon>Alphaproteobacteria</taxon>
        <taxon>Rhodobacterales</taxon>
        <taxon>Rhodobacter group</taxon>
        <taxon>Rhodobacter</taxon>
    </lineage>
</organism>
<evidence type="ECO:0000256" key="6">
    <source>
        <dbReference type="ARBA" id="ARBA00022960"/>
    </source>
</evidence>
<dbReference type="CDD" id="cd16913">
    <property type="entry name" value="YkuD_like"/>
    <property type="match status" value="1"/>
</dbReference>
<evidence type="ECO:0000256" key="2">
    <source>
        <dbReference type="ARBA" id="ARBA00005992"/>
    </source>
</evidence>
<accession>A0A318TTT0</accession>
<dbReference type="Pfam" id="PF03734">
    <property type="entry name" value="YkuD"/>
    <property type="match status" value="1"/>
</dbReference>
<dbReference type="InterPro" id="IPR005490">
    <property type="entry name" value="LD_TPept_cat_dom"/>
</dbReference>
<evidence type="ECO:0000259" key="11">
    <source>
        <dbReference type="PROSITE" id="PS52029"/>
    </source>
</evidence>
<evidence type="ECO:0000256" key="1">
    <source>
        <dbReference type="ARBA" id="ARBA00004752"/>
    </source>
</evidence>
<dbReference type="Gene3D" id="2.40.440.10">
    <property type="entry name" value="L,D-transpeptidase catalytic domain-like"/>
    <property type="match status" value="1"/>
</dbReference>
<keyword evidence="5" id="KW-0378">Hydrolase</keyword>
<proteinExistence type="inferred from homology"/>
<dbReference type="FunFam" id="2.40.440.10:FF:000002">
    <property type="entry name" value="L,D-transpeptidase ErfK/SrfK"/>
    <property type="match status" value="1"/>
</dbReference>
<feature type="active site" description="Nucleophile" evidence="9">
    <location>
        <position position="189"/>
    </location>
</feature>
<gene>
    <name evidence="12" type="ORF">C8J30_11350</name>
</gene>
<dbReference type="GO" id="GO:0071555">
    <property type="term" value="P:cell wall organization"/>
    <property type="evidence" value="ECO:0007669"/>
    <property type="project" value="UniProtKB-UniRule"/>
</dbReference>
<dbReference type="InterPro" id="IPR050979">
    <property type="entry name" value="LD-transpeptidase"/>
</dbReference>
<protein>
    <submittedName>
        <fullName evidence="12">Lipoprotein-anchoring transpeptidase ErfK/SrfK</fullName>
    </submittedName>
</protein>
<reference evidence="12 13" key="1">
    <citation type="submission" date="2018-06" db="EMBL/GenBank/DDBJ databases">
        <title>Genomic Encyclopedia of Type Strains, Phase III (KMG-III): the genomes of soil and plant-associated and newly described type strains.</title>
        <authorList>
            <person name="Whitman W."/>
        </authorList>
    </citation>
    <scope>NUCLEOTIDE SEQUENCE [LARGE SCALE GENOMIC DNA]</scope>
    <source>
        <strain evidence="12 13">JA737</strain>
    </source>
</reference>
<dbReference type="PANTHER" id="PTHR30582">
    <property type="entry name" value="L,D-TRANSPEPTIDASE"/>
    <property type="match status" value="1"/>
</dbReference>
<dbReference type="PANTHER" id="PTHR30582:SF24">
    <property type="entry name" value="L,D-TRANSPEPTIDASE ERFK_SRFK-RELATED"/>
    <property type="match status" value="1"/>
</dbReference>
<evidence type="ECO:0000256" key="5">
    <source>
        <dbReference type="ARBA" id="ARBA00022801"/>
    </source>
</evidence>
<dbReference type="Proteomes" id="UP000247727">
    <property type="component" value="Unassembled WGS sequence"/>
</dbReference>
<keyword evidence="3" id="KW-0328">Glycosyltransferase</keyword>
<dbReference type="OrthoDB" id="9795305at2"/>
<comment type="pathway">
    <text evidence="1 9">Cell wall biogenesis; peptidoglycan biosynthesis.</text>
</comment>
<evidence type="ECO:0000256" key="4">
    <source>
        <dbReference type="ARBA" id="ARBA00022679"/>
    </source>
</evidence>
<evidence type="ECO:0000256" key="9">
    <source>
        <dbReference type="PROSITE-ProRule" id="PRU01373"/>
    </source>
</evidence>
<keyword evidence="6 9" id="KW-0133">Cell shape</keyword>
<sequence length="213" mass="22882">MHRRTFMTSLVALGVASKPLFAQTQPAAAPVAATPAAPATAAAPVKPVAAPKKSWPIAPQFYPTEVAVKPELAVGSIIVVSDKFFLYHIIAPGKAMRYGVAVGKTELQFRGQATVARKVEWPSWKPTPEMVKRNPSHYAKYAETGMPGGPGNPLGPRAMYLFQNGHDTGIRIHGTIEPSSIGHAVSNGCLRMENEHVIELYKTVDIGTPVTVY</sequence>
<dbReference type="GO" id="GO:0005576">
    <property type="term" value="C:extracellular region"/>
    <property type="evidence" value="ECO:0007669"/>
    <property type="project" value="TreeGrafter"/>
</dbReference>
<dbReference type="GO" id="GO:0008360">
    <property type="term" value="P:regulation of cell shape"/>
    <property type="evidence" value="ECO:0007669"/>
    <property type="project" value="UniProtKB-UniRule"/>
</dbReference>
<evidence type="ECO:0000256" key="10">
    <source>
        <dbReference type="SAM" id="SignalP"/>
    </source>
</evidence>
<evidence type="ECO:0000313" key="13">
    <source>
        <dbReference type="Proteomes" id="UP000247727"/>
    </source>
</evidence>
<evidence type="ECO:0000313" key="12">
    <source>
        <dbReference type="EMBL" id="PYF08192.1"/>
    </source>
</evidence>
<evidence type="ECO:0000256" key="3">
    <source>
        <dbReference type="ARBA" id="ARBA00022676"/>
    </source>
</evidence>
<feature type="domain" description="L,D-TPase catalytic" evidence="11">
    <location>
        <begin position="76"/>
        <end position="213"/>
    </location>
</feature>
<comment type="similarity">
    <text evidence="2">Belongs to the YkuD family.</text>
</comment>
<evidence type="ECO:0000256" key="8">
    <source>
        <dbReference type="ARBA" id="ARBA00023316"/>
    </source>
</evidence>
<dbReference type="GO" id="GO:0071972">
    <property type="term" value="F:peptidoglycan L,D-transpeptidase activity"/>
    <property type="evidence" value="ECO:0007669"/>
    <property type="project" value="TreeGrafter"/>
</dbReference>
<feature type="active site" description="Proton donor/acceptor" evidence="9">
    <location>
        <position position="173"/>
    </location>
</feature>
<feature type="chain" id="PRO_5016367554" evidence="10">
    <location>
        <begin position="23"/>
        <end position="213"/>
    </location>
</feature>
<dbReference type="EMBL" id="QJTK01000013">
    <property type="protein sequence ID" value="PYF08192.1"/>
    <property type="molecule type" value="Genomic_DNA"/>
</dbReference>
<keyword evidence="12" id="KW-0449">Lipoprotein</keyword>
<name>A0A318TTT0_9RHOB</name>
<comment type="caution">
    <text evidence="12">The sequence shown here is derived from an EMBL/GenBank/DDBJ whole genome shotgun (WGS) entry which is preliminary data.</text>
</comment>
<keyword evidence="10" id="KW-0732">Signal</keyword>
<dbReference type="UniPathway" id="UPA00219"/>
<keyword evidence="4" id="KW-0808">Transferase</keyword>
<feature type="signal peptide" evidence="10">
    <location>
        <begin position="1"/>
        <end position="22"/>
    </location>
</feature>
<keyword evidence="7 9" id="KW-0573">Peptidoglycan synthesis</keyword>
<dbReference type="GO" id="GO:0016757">
    <property type="term" value="F:glycosyltransferase activity"/>
    <property type="evidence" value="ECO:0007669"/>
    <property type="project" value="UniProtKB-KW"/>
</dbReference>
<dbReference type="AlphaFoldDB" id="A0A318TTT0"/>
<keyword evidence="8 9" id="KW-0961">Cell wall biogenesis/degradation</keyword>
<evidence type="ECO:0000256" key="7">
    <source>
        <dbReference type="ARBA" id="ARBA00022984"/>
    </source>
</evidence>
<keyword evidence="13" id="KW-1185">Reference proteome</keyword>
<dbReference type="PROSITE" id="PS52029">
    <property type="entry name" value="LD_TPASE"/>
    <property type="match status" value="1"/>
</dbReference>
<dbReference type="GO" id="GO:0018104">
    <property type="term" value="P:peptidoglycan-protein cross-linking"/>
    <property type="evidence" value="ECO:0007669"/>
    <property type="project" value="TreeGrafter"/>
</dbReference>